<protein>
    <submittedName>
        <fullName evidence="1">Uncharacterized protein</fullName>
    </submittedName>
</protein>
<dbReference type="EMBL" id="CACRTL010000031">
    <property type="protein sequence ID" value="VYU23346.1"/>
    <property type="molecule type" value="Genomic_DNA"/>
</dbReference>
<gene>
    <name evidence="1" type="ORF">CRLFYP8_03271</name>
</gene>
<accession>A0A6N3D2C9</accession>
<sequence>MNKFNSDYEEYLEKNGIGVEKNNYVIWYQCYGTYIGTKTIYNPDMTDYYEISCEKKIVISDPIETYIVFYTKSEAERYCEEHSDEDVEYWFETEKGGVNEKMSDHLKNLQEKRAEVLKKIKPICEAFGIEDYDYIVSDKGQTEILRIGATKIGCSWNSIDAVVQELVGYLFVVYFRERALGHFKTQVFNEIKCYWLK</sequence>
<proteinExistence type="predicted"/>
<name>A0A6N3D2C9_9FIRM</name>
<dbReference type="AlphaFoldDB" id="A0A6N3D2C9"/>
<organism evidence="1">
    <name type="scientific">Thomasclavelia ramosa</name>
    <dbReference type="NCBI Taxonomy" id="1547"/>
    <lineage>
        <taxon>Bacteria</taxon>
        <taxon>Bacillati</taxon>
        <taxon>Bacillota</taxon>
        <taxon>Erysipelotrichia</taxon>
        <taxon>Erysipelotrichales</taxon>
        <taxon>Coprobacillaceae</taxon>
        <taxon>Thomasclavelia</taxon>
    </lineage>
</organism>
<evidence type="ECO:0000313" key="1">
    <source>
        <dbReference type="EMBL" id="VYU23346.1"/>
    </source>
</evidence>
<reference evidence="1" key="1">
    <citation type="submission" date="2019-11" db="EMBL/GenBank/DDBJ databases">
        <authorList>
            <person name="Feng L."/>
        </authorList>
    </citation>
    <scope>NUCLEOTIDE SEQUENCE</scope>
    <source>
        <strain evidence="1">CramosumLFYP8</strain>
    </source>
</reference>
<dbReference type="RefSeq" id="WP_422099974.1">
    <property type="nucleotide sequence ID" value="NZ_CACRTL010000031.1"/>
</dbReference>